<gene>
    <name evidence="1" type="ORF">J2Z19_001625</name>
</gene>
<protein>
    <submittedName>
        <fullName evidence="1">Uncharacterized protein</fullName>
    </submittedName>
</protein>
<sequence length="175" mass="18801">MARRSNSLQPLRLRSARECYAVGGRGGAGTVPSAGLQIEGCKDRAGTRLVGRALPDEPLQRSPRTLKVGDPRIQSIDAFPREAALAELVELNSIIECLLQNVRYSGSVARLAAPCVKAAIGCSNSIADNAAIAFTRSFFRALAHGESYDRAFRHAKNEVRINCAGAEADKYVIFA</sequence>
<name>A0ACC5STD6_ENSAD</name>
<organism evidence="1 2">
    <name type="scientific">Ensifer adhaerens</name>
    <name type="common">Sinorhizobium morelense</name>
    <dbReference type="NCBI Taxonomy" id="106592"/>
    <lineage>
        <taxon>Bacteria</taxon>
        <taxon>Pseudomonadati</taxon>
        <taxon>Pseudomonadota</taxon>
        <taxon>Alphaproteobacteria</taxon>
        <taxon>Hyphomicrobiales</taxon>
        <taxon>Rhizobiaceae</taxon>
        <taxon>Sinorhizobium/Ensifer group</taxon>
        <taxon>Ensifer</taxon>
    </lineage>
</organism>
<dbReference type="Proteomes" id="UP000823773">
    <property type="component" value="Unassembled WGS sequence"/>
</dbReference>
<keyword evidence="2" id="KW-1185">Reference proteome</keyword>
<evidence type="ECO:0000313" key="2">
    <source>
        <dbReference type="Proteomes" id="UP000823773"/>
    </source>
</evidence>
<accession>A0ACC5STD6</accession>
<dbReference type="EMBL" id="JAGGJR010000002">
    <property type="protein sequence ID" value="MBP1871913.1"/>
    <property type="molecule type" value="Genomic_DNA"/>
</dbReference>
<comment type="caution">
    <text evidence="1">The sequence shown here is derived from an EMBL/GenBank/DDBJ whole genome shotgun (WGS) entry which is preliminary data.</text>
</comment>
<evidence type="ECO:0000313" key="1">
    <source>
        <dbReference type="EMBL" id="MBP1871913.1"/>
    </source>
</evidence>
<reference evidence="1" key="1">
    <citation type="submission" date="2021-03" db="EMBL/GenBank/DDBJ databases">
        <title>Genomic Encyclopedia of Type Strains, Phase IV (KMG-IV): sequencing the most valuable type-strain genomes for metagenomic binning, comparative biology and taxonomic classification.</title>
        <authorList>
            <person name="Goeker M."/>
        </authorList>
    </citation>
    <scope>NUCLEOTIDE SEQUENCE</scope>
    <source>
        <strain evidence="1">DSM 18131</strain>
    </source>
</reference>
<proteinExistence type="predicted"/>